<evidence type="ECO:0000256" key="9">
    <source>
        <dbReference type="ARBA" id="ARBA00022989"/>
    </source>
</evidence>
<evidence type="ECO:0000256" key="12">
    <source>
        <dbReference type="ARBA" id="ARBA00023306"/>
    </source>
</evidence>
<dbReference type="SUPFAM" id="SSF56601">
    <property type="entry name" value="beta-lactamase/transpeptidase-like"/>
    <property type="match status" value="1"/>
</dbReference>
<organism evidence="19 20">
    <name type="scientific">Vagococcus acidifermentans</name>
    <dbReference type="NCBI Taxonomy" id="564710"/>
    <lineage>
        <taxon>Bacteria</taxon>
        <taxon>Bacillati</taxon>
        <taxon>Bacillota</taxon>
        <taxon>Bacilli</taxon>
        <taxon>Lactobacillales</taxon>
        <taxon>Enterococcaceae</taxon>
        <taxon>Vagococcus</taxon>
    </lineage>
</organism>
<dbReference type="GO" id="GO:0071555">
    <property type="term" value="P:cell wall organization"/>
    <property type="evidence" value="ECO:0007669"/>
    <property type="project" value="UniProtKB-KW"/>
</dbReference>
<sequence length="630" mass="68434">MNKEKLIIKLKKIKAKIDKKNLSPAGNRKKVGVILFAASIAVFLIFAIRFSYLITVGKVASESLSEKKQALYQGSSVVKAKRGTIYDRNGQVIAKDATSYSLYAELDEEFIGLNGKELFVHEKDHGRIAEILNKYAGVEKELTLKQLSQTTNEAGDKIKSVEFGAAGKNLSLETKLNIEAALEKAKITGIYFMEHPARMYPNGVFSSHLIGYVAPSDKKNEDSALTGVMGIEAAYDDLLKGKDGLKYYQRDVNGNEIPGTAVIDKEAEDGQDIYTTIDSNLQFRLEELMDEVAKEAEPVEATATVVDPATGEVLAASQRPTFNPETKEGLTKEKKDDPEPTWQNLLVQSSFEPGSTMKVFTVAAAVESGNFNEHATFQSGSIDVGDATINDWDFGSGMLTFRQALAHSSNVGMVHLEQKMGEQWPKFLNKFGFGQTTNSGLGGEITGSIQDSTIVDTAMTSFGQAISVTPVQMLQGFTAIANGGEMMRPQFIKKTTRQGGKDNVLKPTVVGTPIEATTANAVLTYMGDVVNDANYGTGYGVYDIEGVNVSAKTGTAQIFDEKQGKYLSGARDYVYSVVQIAPTEDPKYIVYVTMKQPSDKVGPDQMIAKISNGILKHALQIEAGDTPSDN</sequence>
<dbReference type="GO" id="GO:0008658">
    <property type="term" value="F:penicillin binding"/>
    <property type="evidence" value="ECO:0007669"/>
    <property type="project" value="InterPro"/>
</dbReference>
<dbReference type="Gene3D" id="3.90.1310.10">
    <property type="entry name" value="Penicillin-binding protein 2a (Domain 2)"/>
    <property type="match status" value="1"/>
</dbReference>
<feature type="domain" description="Penicillin-binding protein dimerisation" evidence="18">
    <location>
        <begin position="78"/>
        <end position="258"/>
    </location>
</feature>
<feature type="region of interest" description="Disordered" evidence="15">
    <location>
        <begin position="321"/>
        <end position="341"/>
    </location>
</feature>
<name>A0A430AWN9_9ENTE</name>
<evidence type="ECO:0000256" key="4">
    <source>
        <dbReference type="ARBA" id="ARBA00022618"/>
    </source>
</evidence>
<evidence type="ECO:0000256" key="11">
    <source>
        <dbReference type="ARBA" id="ARBA00023251"/>
    </source>
</evidence>
<keyword evidence="5 16" id="KW-0812">Transmembrane</keyword>
<evidence type="ECO:0000256" key="3">
    <source>
        <dbReference type="ARBA" id="ARBA00022475"/>
    </source>
</evidence>
<accession>A0A430AWN9</accession>
<evidence type="ECO:0000256" key="15">
    <source>
        <dbReference type="SAM" id="MobiDB-lite"/>
    </source>
</evidence>
<evidence type="ECO:0000313" key="19">
    <source>
        <dbReference type="EMBL" id="RSU12474.1"/>
    </source>
</evidence>
<keyword evidence="3" id="KW-1003">Cell membrane</keyword>
<reference evidence="19 20" key="1">
    <citation type="submission" date="2017-05" db="EMBL/GenBank/DDBJ databases">
        <title>Vagococcus spp. assemblies.</title>
        <authorList>
            <person name="Gulvik C.A."/>
        </authorList>
    </citation>
    <scope>NUCLEOTIDE SEQUENCE [LARGE SCALE GENOMIC DNA]</scope>
    <source>
        <strain evidence="19 20">LMG 24798</strain>
    </source>
</reference>
<comment type="subcellular location">
    <subcellularLocation>
        <location evidence="1">Cell membrane</location>
        <topology evidence="1">Single-pass membrane protein</topology>
    </subcellularLocation>
</comment>
<evidence type="ECO:0000259" key="18">
    <source>
        <dbReference type="Pfam" id="PF03717"/>
    </source>
</evidence>
<dbReference type="AlphaFoldDB" id="A0A430AWN9"/>
<dbReference type="SUPFAM" id="SSF56519">
    <property type="entry name" value="Penicillin binding protein dimerisation domain"/>
    <property type="match status" value="1"/>
</dbReference>
<evidence type="ECO:0008006" key="21">
    <source>
        <dbReference type="Google" id="ProtNLM"/>
    </source>
</evidence>
<proteinExistence type="inferred from homology"/>
<dbReference type="EMBL" id="NGKC01000005">
    <property type="protein sequence ID" value="RSU12474.1"/>
    <property type="molecule type" value="Genomic_DNA"/>
</dbReference>
<gene>
    <name evidence="19" type="ORF">CBF27_05725</name>
</gene>
<dbReference type="GO" id="GO:0005886">
    <property type="term" value="C:plasma membrane"/>
    <property type="evidence" value="ECO:0007669"/>
    <property type="project" value="UniProtKB-SubCell"/>
</dbReference>
<dbReference type="OrthoDB" id="9804124at2"/>
<comment type="function">
    <text evidence="14">A transpeptidase that forms peptide cross-links between adjacent glycan strands in cell wall peptidoglycan (PG). Part of the divisome machinery that synthesizes the septal cross wall. Beta-lactams inactivate the PBPs by acylating an essential serine residue in the active site of these proteins.</text>
</comment>
<keyword evidence="4" id="KW-0132">Cell division</keyword>
<evidence type="ECO:0000256" key="6">
    <source>
        <dbReference type="ARBA" id="ARBA00022737"/>
    </source>
</evidence>
<dbReference type="GO" id="GO:0046677">
    <property type="term" value="P:response to antibiotic"/>
    <property type="evidence" value="ECO:0007669"/>
    <property type="project" value="UniProtKB-KW"/>
</dbReference>
<evidence type="ECO:0000256" key="16">
    <source>
        <dbReference type="SAM" id="Phobius"/>
    </source>
</evidence>
<feature type="domain" description="Penicillin-binding protein transpeptidase" evidence="17">
    <location>
        <begin position="302"/>
        <end position="604"/>
    </location>
</feature>
<evidence type="ECO:0000256" key="10">
    <source>
        <dbReference type="ARBA" id="ARBA00023136"/>
    </source>
</evidence>
<dbReference type="Proteomes" id="UP000286773">
    <property type="component" value="Unassembled WGS sequence"/>
</dbReference>
<dbReference type="Gene3D" id="2.20.70.70">
    <property type="match status" value="1"/>
</dbReference>
<evidence type="ECO:0000256" key="8">
    <source>
        <dbReference type="ARBA" id="ARBA00022984"/>
    </source>
</evidence>
<keyword evidence="7" id="KW-0133">Cell shape</keyword>
<dbReference type="GO" id="GO:0008360">
    <property type="term" value="P:regulation of cell shape"/>
    <property type="evidence" value="ECO:0007669"/>
    <property type="project" value="UniProtKB-KW"/>
</dbReference>
<evidence type="ECO:0000256" key="13">
    <source>
        <dbReference type="ARBA" id="ARBA00023316"/>
    </source>
</evidence>
<keyword evidence="12" id="KW-0131">Cell cycle</keyword>
<feature type="transmembrane region" description="Helical" evidence="16">
    <location>
        <begin position="31"/>
        <end position="54"/>
    </location>
</feature>
<keyword evidence="9 16" id="KW-1133">Transmembrane helix</keyword>
<evidence type="ECO:0000256" key="2">
    <source>
        <dbReference type="ARBA" id="ARBA00007171"/>
    </source>
</evidence>
<dbReference type="GO" id="GO:0051301">
    <property type="term" value="P:cell division"/>
    <property type="evidence" value="ECO:0007669"/>
    <property type="project" value="UniProtKB-KW"/>
</dbReference>
<dbReference type="PANTHER" id="PTHR30627">
    <property type="entry name" value="PEPTIDOGLYCAN D,D-TRANSPEPTIDASE"/>
    <property type="match status" value="1"/>
</dbReference>
<dbReference type="InterPro" id="IPR012338">
    <property type="entry name" value="Beta-lactam/transpept-like"/>
</dbReference>
<comment type="caution">
    <text evidence="19">The sequence shown here is derived from an EMBL/GenBank/DDBJ whole genome shotgun (WGS) entry which is preliminary data.</text>
</comment>
<dbReference type="FunFam" id="3.40.710.10:FF:000095">
    <property type="entry name" value="Penicillin-binding protein 2x"/>
    <property type="match status" value="1"/>
</dbReference>
<dbReference type="InterPro" id="IPR001460">
    <property type="entry name" value="PCN-bd_Tpept"/>
</dbReference>
<evidence type="ECO:0000256" key="14">
    <source>
        <dbReference type="ARBA" id="ARBA00055980"/>
    </source>
</evidence>
<dbReference type="Gene3D" id="3.30.70.2110">
    <property type="match status" value="1"/>
</dbReference>
<dbReference type="InterPro" id="IPR005311">
    <property type="entry name" value="PBP_dimer"/>
</dbReference>
<keyword evidence="11" id="KW-0046">Antibiotic resistance</keyword>
<keyword evidence="10 16" id="KW-0472">Membrane</keyword>
<dbReference type="Gene3D" id="3.40.710.10">
    <property type="entry name" value="DD-peptidase/beta-lactamase superfamily"/>
    <property type="match status" value="1"/>
</dbReference>
<evidence type="ECO:0000259" key="17">
    <source>
        <dbReference type="Pfam" id="PF00905"/>
    </source>
</evidence>
<keyword evidence="6" id="KW-0677">Repeat</keyword>
<dbReference type="InterPro" id="IPR050515">
    <property type="entry name" value="Beta-lactam/transpept"/>
</dbReference>
<feature type="compositionally biased region" description="Basic and acidic residues" evidence="15">
    <location>
        <begin position="325"/>
        <end position="338"/>
    </location>
</feature>
<dbReference type="GO" id="GO:0009252">
    <property type="term" value="P:peptidoglycan biosynthetic process"/>
    <property type="evidence" value="ECO:0007669"/>
    <property type="project" value="UniProtKB-KW"/>
</dbReference>
<dbReference type="InterPro" id="IPR036138">
    <property type="entry name" value="PBP_dimer_sf"/>
</dbReference>
<dbReference type="PANTHER" id="PTHR30627:SF26">
    <property type="entry name" value="PENICILLIN-BINDING PROTEIN 2B"/>
    <property type="match status" value="1"/>
</dbReference>
<keyword evidence="20" id="KW-1185">Reference proteome</keyword>
<comment type="similarity">
    <text evidence="2">Belongs to the transpeptidase family.</text>
</comment>
<evidence type="ECO:0000313" key="20">
    <source>
        <dbReference type="Proteomes" id="UP000286773"/>
    </source>
</evidence>
<dbReference type="Pfam" id="PF00905">
    <property type="entry name" value="Transpeptidase"/>
    <property type="match status" value="1"/>
</dbReference>
<keyword evidence="13" id="KW-0961">Cell wall biogenesis/degradation</keyword>
<dbReference type="RefSeq" id="WP_126813306.1">
    <property type="nucleotide sequence ID" value="NZ_NGKC01000005.1"/>
</dbReference>
<dbReference type="Pfam" id="PF03717">
    <property type="entry name" value="PBP_dimer"/>
    <property type="match status" value="1"/>
</dbReference>
<evidence type="ECO:0000256" key="5">
    <source>
        <dbReference type="ARBA" id="ARBA00022692"/>
    </source>
</evidence>
<evidence type="ECO:0000256" key="1">
    <source>
        <dbReference type="ARBA" id="ARBA00004162"/>
    </source>
</evidence>
<evidence type="ECO:0000256" key="7">
    <source>
        <dbReference type="ARBA" id="ARBA00022960"/>
    </source>
</evidence>
<protein>
    <recommendedName>
        <fullName evidence="21">Cell division protein FtsI</fullName>
    </recommendedName>
</protein>
<keyword evidence="8" id="KW-0573">Peptidoglycan synthesis</keyword>